<dbReference type="GO" id="GO:0006388">
    <property type="term" value="P:tRNA splicing, via endonucleolytic cleavage and ligation"/>
    <property type="evidence" value="ECO:0007669"/>
    <property type="project" value="TreeGrafter"/>
</dbReference>
<dbReference type="FunCoup" id="A0A448YNT6">
    <property type="interactions" value="821"/>
</dbReference>
<evidence type="ECO:0000256" key="3">
    <source>
        <dbReference type="ARBA" id="ARBA00019824"/>
    </source>
</evidence>
<feature type="domain" description="Clp1 C-terminal" evidence="9">
    <location>
        <begin position="344"/>
        <end position="483"/>
    </location>
</feature>
<dbReference type="GO" id="GO:0005849">
    <property type="term" value="C:mRNA cleavage factor complex"/>
    <property type="evidence" value="ECO:0007669"/>
    <property type="project" value="UniProtKB-UniRule"/>
</dbReference>
<feature type="binding site" evidence="8">
    <location>
        <position position="41"/>
    </location>
    <ligand>
        <name>ATP</name>
        <dbReference type="ChEBI" id="CHEBI:30616"/>
    </ligand>
</feature>
<evidence type="ECO:0000259" key="11">
    <source>
        <dbReference type="Pfam" id="PF16575"/>
    </source>
</evidence>
<dbReference type="Pfam" id="PF16573">
    <property type="entry name" value="CLP1_N"/>
    <property type="match status" value="1"/>
</dbReference>
<dbReference type="InterPro" id="IPR045116">
    <property type="entry name" value="Clp1/Grc3"/>
</dbReference>
<feature type="binding site" evidence="8">
    <location>
        <begin position="141"/>
        <end position="146"/>
    </location>
    <ligand>
        <name>ATP</name>
        <dbReference type="ChEBI" id="CHEBI:30616"/>
    </ligand>
</feature>
<evidence type="ECO:0000256" key="7">
    <source>
        <dbReference type="ARBA" id="ARBA00023242"/>
    </source>
</evidence>
<dbReference type="InterPro" id="IPR038239">
    <property type="entry name" value="Clp1_N_sf"/>
</dbReference>
<dbReference type="EMBL" id="CAACVR010000023">
    <property type="protein sequence ID" value="VEU22600.1"/>
    <property type="molecule type" value="Genomic_DNA"/>
</dbReference>
<dbReference type="HAMAP" id="MF_03035">
    <property type="entry name" value="Clp1"/>
    <property type="match status" value="1"/>
</dbReference>
<keyword evidence="4 8" id="KW-0507">mRNA processing</keyword>
<dbReference type="Gene3D" id="3.40.50.300">
    <property type="entry name" value="P-loop containing nucleotide triphosphate hydrolases"/>
    <property type="match status" value="1"/>
</dbReference>
<evidence type="ECO:0000256" key="4">
    <source>
        <dbReference type="ARBA" id="ARBA00022664"/>
    </source>
</evidence>
<evidence type="ECO:0000313" key="12">
    <source>
        <dbReference type="EMBL" id="VEU22600.1"/>
    </source>
</evidence>
<feature type="domain" description="Clp1 N-terminal" evidence="10">
    <location>
        <begin position="36"/>
        <end position="126"/>
    </location>
</feature>
<evidence type="ECO:0000256" key="2">
    <source>
        <dbReference type="ARBA" id="ARBA00018706"/>
    </source>
</evidence>
<dbReference type="InterPro" id="IPR028606">
    <property type="entry name" value="Clp1"/>
</dbReference>
<dbReference type="STRING" id="13370.A0A448YNT6"/>
<keyword evidence="6 8" id="KW-0067">ATP-binding</keyword>
<keyword evidence="13" id="KW-1185">Reference proteome</keyword>
<dbReference type="InterPro" id="IPR027417">
    <property type="entry name" value="P-loop_NTPase"/>
</dbReference>
<organism evidence="12 13">
    <name type="scientific">Brettanomyces naardenensis</name>
    <name type="common">Yeast</name>
    <dbReference type="NCBI Taxonomy" id="13370"/>
    <lineage>
        <taxon>Eukaryota</taxon>
        <taxon>Fungi</taxon>
        <taxon>Dikarya</taxon>
        <taxon>Ascomycota</taxon>
        <taxon>Saccharomycotina</taxon>
        <taxon>Pichiomycetes</taxon>
        <taxon>Pichiales</taxon>
        <taxon>Pichiaceae</taxon>
        <taxon>Brettanomyces</taxon>
    </lineage>
</organism>
<evidence type="ECO:0000256" key="5">
    <source>
        <dbReference type="ARBA" id="ARBA00022741"/>
    </source>
</evidence>
<dbReference type="Proteomes" id="UP000290900">
    <property type="component" value="Unassembled WGS sequence"/>
</dbReference>
<accession>A0A448YNT6</accession>
<dbReference type="SUPFAM" id="SSF52540">
    <property type="entry name" value="P-loop containing nucleoside triphosphate hydrolases"/>
    <property type="match status" value="1"/>
</dbReference>
<dbReference type="Pfam" id="PF16575">
    <property type="entry name" value="CLP1_P"/>
    <property type="match status" value="1"/>
</dbReference>
<protein>
    <recommendedName>
        <fullName evidence="3">Polynucleotide 5'-hydroxyl-kinase GRC3</fullName>
    </recommendedName>
    <alternativeName>
        <fullName evidence="2">Polynucleotide 5'-hydroxyl-kinase grc3</fullName>
    </alternativeName>
</protein>
<evidence type="ECO:0000256" key="1">
    <source>
        <dbReference type="ARBA" id="ARBA00004123"/>
    </source>
</evidence>
<comment type="similarity">
    <text evidence="8">Belongs to the Clp1 family. Clp1 subfamily.</text>
</comment>
<dbReference type="Pfam" id="PF06807">
    <property type="entry name" value="Clp1"/>
    <property type="match status" value="1"/>
</dbReference>
<comment type="subunit">
    <text evidence="8">Component of a pre-mRNA cleavage factor complex. Interacts directly with PCF11.</text>
</comment>
<sequence>MSQIDSSLLQSILDKSSETPRVEKFQDTVETHTVEVPPLQEWRFELGSNDKLKLKLLKGTAEIFGTELSPNIDYSFQGSLKSSIATFSGCTIQYWGCQPSSEYVGEESCIGSYLNLHLSLERMRVSNPNSGPRVLVIGPKDSGKTSLCRVLVSYAEKMQRRPLFVNLNPKAPLFTIPGNLTATAVSGMLNVEDITLGETITTGPSFYHPKQSLVKCFGLENYRDNLELYKFLIEQLSESVEKRLESSSDVRSSGIVIDTPALHIGDCELIQHILDRFKIDVLVVIGNERLLVDLKRKLKYDDQKVTLLKVGKSSGCVDTDDKLQRELQQRAIKQYFYGLETAQLSPYTIMIAPKEYMFFKPKELESLNLAFLSGDASDDVTTRGINYSRLMERVKKPAADNLENAILAIANDSGLEVAKYISSVDDNEGNLEVIKTVVGRSVLGFCYVLSVDDQKGKVKLLVPSPVQHLPTKTLILTQFRYHE</sequence>
<evidence type="ECO:0000259" key="9">
    <source>
        <dbReference type="Pfam" id="PF06807"/>
    </source>
</evidence>
<dbReference type="GO" id="GO:0031124">
    <property type="term" value="P:mRNA 3'-end processing"/>
    <property type="evidence" value="ECO:0007669"/>
    <property type="project" value="UniProtKB-UniRule"/>
</dbReference>
<evidence type="ECO:0000259" key="10">
    <source>
        <dbReference type="Pfam" id="PF16573"/>
    </source>
</evidence>
<reference evidence="12 13" key="1">
    <citation type="submission" date="2018-12" db="EMBL/GenBank/DDBJ databases">
        <authorList>
            <person name="Tiukova I."/>
            <person name="Dainat J."/>
        </authorList>
    </citation>
    <scope>NUCLEOTIDE SEQUENCE [LARGE SCALE GENOMIC DNA]</scope>
</reference>
<evidence type="ECO:0000256" key="8">
    <source>
        <dbReference type="HAMAP-Rule" id="MF_03035"/>
    </source>
</evidence>
<proteinExistence type="inferred from homology"/>
<dbReference type="InterPro" id="IPR038238">
    <property type="entry name" value="Clp1_C_sf"/>
</dbReference>
<dbReference type="InterPro" id="IPR032324">
    <property type="entry name" value="Clp1_N"/>
</dbReference>
<dbReference type="InterPro" id="IPR010655">
    <property type="entry name" value="Clp1_C"/>
</dbReference>
<dbReference type="Gene3D" id="2.60.120.1030">
    <property type="entry name" value="Clp1, DNA binding domain"/>
    <property type="match status" value="1"/>
</dbReference>
<keyword evidence="5 8" id="KW-0547">Nucleotide-binding</keyword>
<feature type="binding site" evidence="8">
    <location>
        <position position="81"/>
    </location>
    <ligand>
        <name>ATP</name>
        <dbReference type="ChEBI" id="CHEBI:30616"/>
    </ligand>
</feature>
<dbReference type="PANTHER" id="PTHR12755:SF6">
    <property type="entry name" value="POLYRIBONUCLEOTIDE 5'-HYDROXYL-KINASE CLP1"/>
    <property type="match status" value="1"/>
</dbReference>
<comment type="function">
    <text evidence="8">Required for endonucleolytic cleavage during polyadenylation-dependent pre-mRNA 3'-end formation.</text>
</comment>
<dbReference type="AlphaFoldDB" id="A0A448YNT6"/>
<feature type="domain" description="Clp1 P-loop" evidence="11">
    <location>
        <begin position="138"/>
        <end position="338"/>
    </location>
</feature>
<dbReference type="PANTHER" id="PTHR12755">
    <property type="entry name" value="CLEAVAGE/POLYADENYLATION FACTOR IA SUBUNIT CLP1P"/>
    <property type="match status" value="1"/>
</dbReference>
<evidence type="ECO:0000256" key="6">
    <source>
        <dbReference type="ARBA" id="ARBA00022840"/>
    </source>
</evidence>
<dbReference type="OrthoDB" id="258143at2759"/>
<dbReference type="GO" id="GO:0051731">
    <property type="term" value="F:polynucleotide 5'-hydroxyl-kinase activity"/>
    <property type="evidence" value="ECO:0007669"/>
    <property type="project" value="InterPro"/>
</dbReference>
<dbReference type="GO" id="GO:0005524">
    <property type="term" value="F:ATP binding"/>
    <property type="evidence" value="ECO:0007669"/>
    <property type="project" value="UniProtKB-UniRule"/>
</dbReference>
<gene>
    <name evidence="8" type="primary">CLP1</name>
    <name evidence="12" type="ORF">BRENAR_LOCUS3331</name>
</gene>
<comment type="subcellular location">
    <subcellularLocation>
        <location evidence="1 8">Nucleus</location>
    </subcellularLocation>
</comment>
<evidence type="ECO:0000313" key="13">
    <source>
        <dbReference type="Proteomes" id="UP000290900"/>
    </source>
</evidence>
<dbReference type="InParanoid" id="A0A448YNT6"/>
<dbReference type="InterPro" id="IPR032319">
    <property type="entry name" value="CLP1_P"/>
</dbReference>
<keyword evidence="7 8" id="KW-0539">Nucleus</keyword>
<name>A0A448YNT6_BRENA</name>
<dbReference type="Gene3D" id="2.40.30.330">
    <property type="entry name" value="Pre-mRNA cleavage complex subunit Clp1, C-terminal domain"/>
    <property type="match status" value="1"/>
</dbReference>